<evidence type="ECO:0000313" key="2">
    <source>
        <dbReference type="EMBL" id="KAJ4450012.1"/>
    </source>
</evidence>
<keyword evidence="3" id="KW-1185">Reference proteome</keyword>
<accession>A0ABQ8TTH6</accession>
<evidence type="ECO:0000313" key="3">
    <source>
        <dbReference type="Proteomes" id="UP001148838"/>
    </source>
</evidence>
<dbReference type="EMBL" id="JAJSOF020000003">
    <property type="protein sequence ID" value="KAJ4450012.1"/>
    <property type="molecule type" value="Genomic_DNA"/>
</dbReference>
<feature type="region of interest" description="Disordered" evidence="1">
    <location>
        <begin position="49"/>
        <end position="69"/>
    </location>
</feature>
<name>A0ABQ8TTH6_PERAM</name>
<comment type="caution">
    <text evidence="2">The sequence shown here is derived from an EMBL/GenBank/DDBJ whole genome shotgun (WGS) entry which is preliminary data.</text>
</comment>
<reference evidence="2 3" key="1">
    <citation type="journal article" date="2022" name="Allergy">
        <title>Genome assembly and annotation of Periplaneta americana reveal a comprehensive cockroach allergen profile.</title>
        <authorList>
            <person name="Wang L."/>
            <person name="Xiong Q."/>
            <person name="Saelim N."/>
            <person name="Wang L."/>
            <person name="Nong W."/>
            <person name="Wan A.T."/>
            <person name="Shi M."/>
            <person name="Liu X."/>
            <person name="Cao Q."/>
            <person name="Hui J.H.L."/>
            <person name="Sookrung N."/>
            <person name="Leung T.F."/>
            <person name="Tungtrongchitr A."/>
            <person name="Tsui S.K.W."/>
        </authorList>
    </citation>
    <scope>NUCLEOTIDE SEQUENCE [LARGE SCALE GENOMIC DNA]</scope>
    <source>
        <strain evidence="2">PWHHKU_190912</strain>
    </source>
</reference>
<sequence length="169" mass="18692">MSGNVWCGRYAASQFENGSDMVMESLRRYSDVTGVAYTILFIAPHRKQSRGVSSGDRVGHPPAPTLPIHRSGYVASKGDGLQIWRVATNTVNKQSLSSNLGVGRRAKNSSPLADIIAIHGRLKRALVLDPSIRFERNLNQVTEVNIEKKSIYEPCLPYLSQKCNIPLKQ</sequence>
<gene>
    <name evidence="2" type="ORF">ANN_01419</name>
</gene>
<evidence type="ECO:0000256" key="1">
    <source>
        <dbReference type="SAM" id="MobiDB-lite"/>
    </source>
</evidence>
<dbReference type="Proteomes" id="UP001148838">
    <property type="component" value="Unassembled WGS sequence"/>
</dbReference>
<protein>
    <submittedName>
        <fullName evidence="2">Uncharacterized protein</fullName>
    </submittedName>
</protein>
<organism evidence="2 3">
    <name type="scientific">Periplaneta americana</name>
    <name type="common">American cockroach</name>
    <name type="synonym">Blatta americana</name>
    <dbReference type="NCBI Taxonomy" id="6978"/>
    <lineage>
        <taxon>Eukaryota</taxon>
        <taxon>Metazoa</taxon>
        <taxon>Ecdysozoa</taxon>
        <taxon>Arthropoda</taxon>
        <taxon>Hexapoda</taxon>
        <taxon>Insecta</taxon>
        <taxon>Pterygota</taxon>
        <taxon>Neoptera</taxon>
        <taxon>Polyneoptera</taxon>
        <taxon>Dictyoptera</taxon>
        <taxon>Blattodea</taxon>
        <taxon>Blattoidea</taxon>
        <taxon>Blattidae</taxon>
        <taxon>Blattinae</taxon>
        <taxon>Periplaneta</taxon>
    </lineage>
</organism>
<proteinExistence type="predicted"/>